<keyword evidence="3" id="KW-1185">Reference proteome</keyword>
<organism evidence="2 3">
    <name type="scientific">Actinidia rufa</name>
    <dbReference type="NCBI Taxonomy" id="165716"/>
    <lineage>
        <taxon>Eukaryota</taxon>
        <taxon>Viridiplantae</taxon>
        <taxon>Streptophyta</taxon>
        <taxon>Embryophyta</taxon>
        <taxon>Tracheophyta</taxon>
        <taxon>Spermatophyta</taxon>
        <taxon>Magnoliopsida</taxon>
        <taxon>eudicotyledons</taxon>
        <taxon>Gunneridae</taxon>
        <taxon>Pentapetalae</taxon>
        <taxon>asterids</taxon>
        <taxon>Ericales</taxon>
        <taxon>Actinidiaceae</taxon>
        <taxon>Actinidia</taxon>
    </lineage>
</organism>
<comment type="caution">
    <text evidence="2">The sequence shown here is derived from an EMBL/GenBank/DDBJ whole genome shotgun (WGS) entry which is preliminary data.</text>
</comment>
<evidence type="ECO:0000313" key="3">
    <source>
        <dbReference type="Proteomes" id="UP000585474"/>
    </source>
</evidence>
<feature type="region of interest" description="Disordered" evidence="1">
    <location>
        <begin position="1"/>
        <end position="25"/>
    </location>
</feature>
<dbReference type="AlphaFoldDB" id="A0A7J0F964"/>
<protein>
    <submittedName>
        <fullName evidence="2">Uncharacterized protein</fullName>
    </submittedName>
</protein>
<proteinExistence type="predicted"/>
<reference evidence="2 3" key="1">
    <citation type="submission" date="2019-07" db="EMBL/GenBank/DDBJ databases">
        <title>De Novo Assembly of kiwifruit Actinidia rufa.</title>
        <authorList>
            <person name="Sugita-Konishi S."/>
            <person name="Sato K."/>
            <person name="Mori E."/>
            <person name="Abe Y."/>
            <person name="Kisaki G."/>
            <person name="Hamano K."/>
            <person name="Suezawa K."/>
            <person name="Otani M."/>
            <person name="Fukuda T."/>
            <person name="Manabe T."/>
            <person name="Gomi K."/>
            <person name="Tabuchi M."/>
            <person name="Akimitsu K."/>
            <person name="Kataoka I."/>
        </authorList>
    </citation>
    <scope>NUCLEOTIDE SEQUENCE [LARGE SCALE GENOMIC DNA]</scope>
    <source>
        <strain evidence="3">cv. Fuchu</strain>
    </source>
</reference>
<name>A0A7J0F964_9ERIC</name>
<gene>
    <name evidence="2" type="ORF">Acr_10g0001240</name>
</gene>
<dbReference type="Proteomes" id="UP000585474">
    <property type="component" value="Unassembled WGS sequence"/>
</dbReference>
<evidence type="ECO:0000256" key="1">
    <source>
        <dbReference type="SAM" id="MobiDB-lite"/>
    </source>
</evidence>
<evidence type="ECO:0000313" key="2">
    <source>
        <dbReference type="EMBL" id="GFY94739.1"/>
    </source>
</evidence>
<accession>A0A7J0F964</accession>
<sequence>MAPNRPDPPRDSPRTTPIPPGISLVAVNPARPSLTRPNLTRSDPLGQSIFRVELSLAALARPTSSKAHPKWVQSSLAPLGPFHPKHAQELHRVAQAPTETQLRDVYRLACTAGGFPQLQFLRIVRGRVKELQVEEGGLPLLKGLTVNGSIRMPERLRSIPAVPGLD</sequence>
<dbReference type="OrthoDB" id="664281at2759"/>
<dbReference type="EMBL" id="BJWL01000010">
    <property type="protein sequence ID" value="GFY94739.1"/>
    <property type="molecule type" value="Genomic_DNA"/>
</dbReference>